<evidence type="ECO:0000313" key="10">
    <source>
        <dbReference type="Proteomes" id="UP001432322"/>
    </source>
</evidence>
<dbReference type="AlphaFoldDB" id="A0AAV5V9X3"/>
<comment type="subcellular location">
    <subcellularLocation>
        <location evidence="1">Membrane</location>
        <topology evidence="1">Multi-pass membrane protein</topology>
    </subcellularLocation>
</comment>
<evidence type="ECO:0000256" key="3">
    <source>
        <dbReference type="ARBA" id="ARBA00018306"/>
    </source>
</evidence>
<gene>
    <name evidence="9" type="ORF">PFISCL1PPCAC_6899</name>
</gene>
<evidence type="ECO:0000256" key="1">
    <source>
        <dbReference type="ARBA" id="ARBA00004141"/>
    </source>
</evidence>
<evidence type="ECO:0000256" key="5">
    <source>
        <dbReference type="ARBA" id="ARBA00022976"/>
    </source>
</evidence>
<evidence type="ECO:0000256" key="2">
    <source>
        <dbReference type="ARBA" id="ARBA00009607"/>
    </source>
</evidence>
<keyword evidence="10" id="KW-1185">Reference proteome</keyword>
<evidence type="ECO:0000256" key="4">
    <source>
        <dbReference type="ARBA" id="ARBA00022692"/>
    </source>
</evidence>
<evidence type="ECO:0000256" key="6">
    <source>
        <dbReference type="ARBA" id="ARBA00022989"/>
    </source>
</evidence>
<dbReference type="GO" id="GO:0007219">
    <property type="term" value="P:Notch signaling pathway"/>
    <property type="evidence" value="ECO:0007669"/>
    <property type="project" value="UniProtKB-KW"/>
</dbReference>
<keyword evidence="4 8" id="KW-0812">Transmembrane</keyword>
<comment type="similarity">
    <text evidence="2">Belongs to the PEN-2 family.</text>
</comment>
<proteinExistence type="inferred from homology"/>
<dbReference type="PANTHER" id="PTHR16318">
    <property type="entry name" value="GAMMA-SECRETASE SUBUNIT PEN-2"/>
    <property type="match status" value="1"/>
</dbReference>
<sequence>MDVTKLTAEKKAHYCKRYTIIGAFFLPLVWLTSLVSFTPFALNGPPSEHRTTVRKCLVVALIGVLMWTVALISWESIFQYYRTLHAVWTENFSFSLPIGKF</sequence>
<feature type="transmembrane region" description="Helical" evidence="8">
    <location>
        <begin position="56"/>
        <end position="74"/>
    </location>
</feature>
<comment type="caution">
    <text evidence="9">The sequence shown here is derived from an EMBL/GenBank/DDBJ whole genome shotgun (WGS) entry which is preliminary data.</text>
</comment>
<keyword evidence="5" id="KW-0914">Notch signaling pathway</keyword>
<dbReference type="Proteomes" id="UP001432322">
    <property type="component" value="Unassembled WGS sequence"/>
</dbReference>
<dbReference type="GO" id="GO:0070765">
    <property type="term" value="C:gamma-secretase complex"/>
    <property type="evidence" value="ECO:0007669"/>
    <property type="project" value="TreeGrafter"/>
</dbReference>
<name>A0AAV5V9X3_9BILA</name>
<dbReference type="InterPro" id="IPR019379">
    <property type="entry name" value="Gamma_Secretase_Asp_P_PEN2"/>
</dbReference>
<feature type="transmembrane region" description="Helical" evidence="8">
    <location>
        <begin position="20"/>
        <end position="44"/>
    </location>
</feature>
<dbReference type="GO" id="GO:0007220">
    <property type="term" value="P:Notch receptor processing"/>
    <property type="evidence" value="ECO:0007669"/>
    <property type="project" value="TreeGrafter"/>
</dbReference>
<evidence type="ECO:0000313" key="9">
    <source>
        <dbReference type="EMBL" id="GMT15602.1"/>
    </source>
</evidence>
<evidence type="ECO:0000256" key="8">
    <source>
        <dbReference type="SAM" id="Phobius"/>
    </source>
</evidence>
<accession>A0AAV5V9X3</accession>
<keyword evidence="7 8" id="KW-0472">Membrane</keyword>
<protein>
    <recommendedName>
        <fullName evidence="3">Gamma-secretase subunit PEN-2</fullName>
    </recommendedName>
</protein>
<evidence type="ECO:0000256" key="7">
    <source>
        <dbReference type="ARBA" id="ARBA00023136"/>
    </source>
</evidence>
<dbReference type="PANTHER" id="PTHR16318:SF0">
    <property type="entry name" value="GAMMA-SECRETASE SUBUNIT PEN-2"/>
    <property type="match status" value="1"/>
</dbReference>
<reference evidence="9" key="1">
    <citation type="submission" date="2023-10" db="EMBL/GenBank/DDBJ databases">
        <title>Genome assembly of Pristionchus species.</title>
        <authorList>
            <person name="Yoshida K."/>
            <person name="Sommer R.J."/>
        </authorList>
    </citation>
    <scope>NUCLEOTIDE SEQUENCE</scope>
    <source>
        <strain evidence="9">RS5133</strain>
    </source>
</reference>
<dbReference type="EMBL" id="BTSY01000002">
    <property type="protein sequence ID" value="GMT15602.1"/>
    <property type="molecule type" value="Genomic_DNA"/>
</dbReference>
<keyword evidence="6 8" id="KW-1133">Transmembrane helix</keyword>
<dbReference type="Pfam" id="PF10251">
    <property type="entry name" value="PEN-2"/>
    <property type="match status" value="1"/>
</dbReference>
<organism evidence="9 10">
    <name type="scientific">Pristionchus fissidentatus</name>
    <dbReference type="NCBI Taxonomy" id="1538716"/>
    <lineage>
        <taxon>Eukaryota</taxon>
        <taxon>Metazoa</taxon>
        <taxon>Ecdysozoa</taxon>
        <taxon>Nematoda</taxon>
        <taxon>Chromadorea</taxon>
        <taxon>Rhabditida</taxon>
        <taxon>Rhabditina</taxon>
        <taxon>Diplogasteromorpha</taxon>
        <taxon>Diplogasteroidea</taxon>
        <taxon>Neodiplogasteridae</taxon>
        <taxon>Pristionchus</taxon>
    </lineage>
</organism>